<dbReference type="SUPFAM" id="SSF63380">
    <property type="entry name" value="Riboflavin synthase domain-like"/>
    <property type="match status" value="1"/>
</dbReference>
<name>A0ABR9WBD9_9BACT</name>
<dbReference type="Proteomes" id="UP000634134">
    <property type="component" value="Unassembled WGS sequence"/>
</dbReference>
<accession>A0ABR9WBD9</accession>
<dbReference type="EMBL" id="JACYGY010000001">
    <property type="protein sequence ID" value="MBE9462745.1"/>
    <property type="molecule type" value="Genomic_DNA"/>
</dbReference>
<dbReference type="InterPro" id="IPR017938">
    <property type="entry name" value="Riboflavin_synthase-like_b-brl"/>
</dbReference>
<gene>
    <name evidence="1" type="ORF">IEE83_12705</name>
</gene>
<evidence type="ECO:0000313" key="2">
    <source>
        <dbReference type="Proteomes" id="UP000634134"/>
    </source>
</evidence>
<reference evidence="2" key="1">
    <citation type="submission" date="2023-07" db="EMBL/GenBank/DDBJ databases">
        <title>Dyadobacter sp. nov 'subterranea' isolated from contaminted grondwater.</title>
        <authorList>
            <person name="Szabo I."/>
            <person name="Al-Omari J."/>
            <person name="Szerdahelyi S.G."/>
            <person name="Rado J."/>
        </authorList>
    </citation>
    <scope>NUCLEOTIDE SEQUENCE [LARGE SCALE GENOMIC DNA]</scope>
    <source>
        <strain evidence="2">UP-52</strain>
    </source>
</reference>
<dbReference type="RefSeq" id="WP_194120931.1">
    <property type="nucleotide sequence ID" value="NZ_JACYGY010000001.1"/>
</dbReference>
<evidence type="ECO:0000313" key="1">
    <source>
        <dbReference type="EMBL" id="MBE9462745.1"/>
    </source>
</evidence>
<keyword evidence="2" id="KW-1185">Reference proteome</keyword>
<protein>
    <submittedName>
        <fullName evidence="1">Siderophore-interacting protein</fullName>
    </submittedName>
</protein>
<proteinExistence type="predicted"/>
<organism evidence="1 2">
    <name type="scientific">Dyadobacter subterraneus</name>
    <dbReference type="NCBI Taxonomy" id="2773304"/>
    <lineage>
        <taxon>Bacteria</taxon>
        <taxon>Pseudomonadati</taxon>
        <taxon>Bacteroidota</taxon>
        <taxon>Cytophagia</taxon>
        <taxon>Cytophagales</taxon>
        <taxon>Spirosomataceae</taxon>
        <taxon>Dyadobacter</taxon>
    </lineage>
</organism>
<comment type="caution">
    <text evidence="1">The sequence shown here is derived from an EMBL/GenBank/DDBJ whole genome shotgun (WGS) entry which is preliminary data.</text>
</comment>
<sequence>MANGLKKAVFSLLDKAFTQEGFVQAIRKWQPETMYEIDLHLPDVDMAKWTTIPRLKCKVAEYEYRDYTPATWDVKKRTCTMLIETDHNGFGSAWTKNLSVGDIILFSPAHAAQLPSQSGKIICFGDGSALGHFLALKQLTNRKEYPFEAVVFLNENYWLPDFFIYENPEFTFVMKPGTDSLDSLHQYSGNKTLSDYSAIYIAGYIPMVTGLRKIFKKNPYLTAKIFAHGFWS</sequence>